<comment type="caution">
    <text evidence="8">The sequence shown here is derived from an EMBL/GenBank/DDBJ whole genome shotgun (WGS) entry which is preliminary data.</text>
</comment>
<dbReference type="Proteomes" id="UP000005413">
    <property type="component" value="Unassembled WGS sequence"/>
</dbReference>
<dbReference type="EMBL" id="AEUN01000011">
    <property type="protein sequence ID" value="EHJ09153.1"/>
    <property type="molecule type" value="Genomic_DNA"/>
</dbReference>
<evidence type="ECO:0000256" key="4">
    <source>
        <dbReference type="ARBA" id="ARBA00022759"/>
    </source>
</evidence>
<keyword evidence="3" id="KW-0540">Nuclease</keyword>
<dbReference type="GO" id="GO:0016787">
    <property type="term" value="F:hydrolase activity"/>
    <property type="evidence" value="ECO:0007669"/>
    <property type="project" value="UniProtKB-KW"/>
</dbReference>
<dbReference type="PANTHER" id="PTHR38039:SF1">
    <property type="entry name" value="TOXIN YOEB"/>
    <property type="match status" value="1"/>
</dbReference>
<evidence type="ECO:0000256" key="7">
    <source>
        <dbReference type="ARBA" id="ARBA00050056"/>
    </source>
</evidence>
<dbReference type="InterPro" id="IPR009614">
    <property type="entry name" value="YoeB_toxin"/>
</dbReference>
<evidence type="ECO:0000256" key="3">
    <source>
        <dbReference type="ARBA" id="ARBA00022722"/>
    </source>
</evidence>
<dbReference type="Pfam" id="PF06769">
    <property type="entry name" value="YoeB_toxin"/>
    <property type="match status" value="1"/>
</dbReference>
<gene>
    <name evidence="8" type="ORF">SS7213T_00264</name>
</gene>
<dbReference type="PANTHER" id="PTHR38039">
    <property type="entry name" value="TOXIN YOEB"/>
    <property type="match status" value="1"/>
</dbReference>
<accession>G5JF61</accession>
<evidence type="ECO:0000256" key="1">
    <source>
        <dbReference type="ARBA" id="ARBA00008172"/>
    </source>
</evidence>
<evidence type="ECO:0000313" key="9">
    <source>
        <dbReference type="Proteomes" id="UP000005413"/>
    </source>
</evidence>
<dbReference type="GO" id="GO:0006401">
    <property type="term" value="P:RNA catabolic process"/>
    <property type="evidence" value="ECO:0007669"/>
    <property type="project" value="InterPro"/>
</dbReference>
<organism evidence="8 9">
    <name type="scientific">Staphylococcus simiae CCM 7213 = CCUG 51256</name>
    <dbReference type="NCBI Taxonomy" id="911238"/>
    <lineage>
        <taxon>Bacteria</taxon>
        <taxon>Bacillati</taxon>
        <taxon>Bacillota</taxon>
        <taxon>Bacilli</taxon>
        <taxon>Bacillales</taxon>
        <taxon>Staphylococcaceae</taxon>
        <taxon>Staphylococcus</taxon>
    </lineage>
</organism>
<name>G5JF61_9STAP</name>
<sequence length="91" mass="10906">MTKLNITFSPDAFEDYKYWQKQDKKLLQKINSLIKSIQREGVLEGEGRPEPLRGDLKSYYSRRINHHEHRVVYKVTDSAILIASCRYHYYK</sequence>
<dbReference type="SUPFAM" id="SSF143011">
    <property type="entry name" value="RelE-like"/>
    <property type="match status" value="1"/>
</dbReference>
<comment type="similarity">
    <text evidence="1">Belongs to the YoeB family.</text>
</comment>
<protein>
    <recommendedName>
        <fullName evidence="7">Endoribonuclease YoeB</fullName>
    </recommendedName>
    <alternativeName>
        <fullName evidence="6">Putative mRNA interferase YoeB</fullName>
    </alternativeName>
</protein>
<evidence type="ECO:0000256" key="6">
    <source>
        <dbReference type="ARBA" id="ARBA00030388"/>
    </source>
</evidence>
<dbReference type="GO" id="GO:0004519">
    <property type="term" value="F:endonuclease activity"/>
    <property type="evidence" value="ECO:0007669"/>
    <property type="project" value="UniProtKB-KW"/>
</dbReference>
<proteinExistence type="inferred from homology"/>
<dbReference type="InterPro" id="IPR007712">
    <property type="entry name" value="RelE/ParE_toxin"/>
</dbReference>
<evidence type="ECO:0000256" key="2">
    <source>
        <dbReference type="ARBA" id="ARBA00022649"/>
    </source>
</evidence>
<reference evidence="8 9" key="1">
    <citation type="journal article" date="2012" name="BMC Genomics">
        <title>Comparative genomic analysis of the genus Staphylococcus including Staphylococcus aureus and its newly described sister species Staphylococcus simiae.</title>
        <authorList>
            <person name="Suzuki H."/>
            <person name="Lefebure T."/>
            <person name="Pavinski Bitar P."/>
            <person name="Stanhope M.J."/>
        </authorList>
    </citation>
    <scope>NUCLEOTIDE SEQUENCE [LARGE SCALE GENOMIC DNA]</scope>
    <source>
        <strain evidence="8 9">CCM 7213</strain>
    </source>
</reference>
<dbReference type="NCBIfam" id="TIGR02116">
    <property type="entry name" value="toxin_Txe_YoeB"/>
    <property type="match status" value="1"/>
</dbReference>
<dbReference type="InterPro" id="IPR035093">
    <property type="entry name" value="RelE/ParE_toxin_dom_sf"/>
</dbReference>
<dbReference type="PATRIC" id="fig|911238.3.peg.50"/>
<keyword evidence="9" id="KW-1185">Reference proteome</keyword>
<dbReference type="OrthoDB" id="9801102at2"/>
<keyword evidence="5" id="KW-0378">Hydrolase</keyword>
<keyword evidence="4" id="KW-0255">Endonuclease</keyword>
<evidence type="ECO:0000313" key="8">
    <source>
        <dbReference type="EMBL" id="EHJ09153.1"/>
    </source>
</evidence>
<evidence type="ECO:0000256" key="5">
    <source>
        <dbReference type="ARBA" id="ARBA00022801"/>
    </source>
</evidence>
<dbReference type="AlphaFoldDB" id="G5JF61"/>
<dbReference type="Gene3D" id="3.30.2310.20">
    <property type="entry name" value="RelE-like"/>
    <property type="match status" value="1"/>
</dbReference>
<keyword evidence="2" id="KW-1277">Toxin-antitoxin system</keyword>
<dbReference type="RefSeq" id="WP_002461590.1">
    <property type="nucleotide sequence ID" value="NZ_AEUN01000011.1"/>
</dbReference>
<dbReference type="NCBIfam" id="TIGR02385">
    <property type="entry name" value="RelE_StbE"/>
    <property type="match status" value="1"/>
</dbReference>
<dbReference type="GO" id="GO:0045892">
    <property type="term" value="P:negative regulation of DNA-templated transcription"/>
    <property type="evidence" value="ECO:0007669"/>
    <property type="project" value="TreeGrafter"/>
</dbReference>